<sequence>MRPAQDMLGDHRWPSATPIYDALYAEYRRLFRALPGDRSDEENLEFTAFSAIGQPGQPRGLTSGGHGHTGGYTGGYPGHTGSHGPTSGHGHTGHTGHTGYTGHTGGHTSGHAGGHTGAWEPTGRHHRTYLPALPPGQRDGRGHGY</sequence>
<evidence type="ECO:0000313" key="3">
    <source>
        <dbReference type="Proteomes" id="UP001620295"/>
    </source>
</evidence>
<gene>
    <name evidence="2" type="ORF">ACI2L5_26315</name>
</gene>
<proteinExistence type="predicted"/>
<comment type="caution">
    <text evidence="2">The sequence shown here is derived from an EMBL/GenBank/DDBJ whole genome shotgun (WGS) entry which is preliminary data.</text>
</comment>
<dbReference type="EMBL" id="JBJDQH010000009">
    <property type="protein sequence ID" value="MFK4268433.1"/>
    <property type="molecule type" value="Genomic_DNA"/>
</dbReference>
<protein>
    <submittedName>
        <fullName evidence="2">Uncharacterized protein</fullName>
    </submittedName>
</protein>
<evidence type="ECO:0000313" key="2">
    <source>
        <dbReference type="EMBL" id="MFK4268433.1"/>
    </source>
</evidence>
<evidence type="ECO:0000256" key="1">
    <source>
        <dbReference type="SAM" id="MobiDB-lite"/>
    </source>
</evidence>
<reference evidence="2 3" key="1">
    <citation type="submission" date="2024-11" db="EMBL/GenBank/DDBJ databases">
        <title>The Natural Products Discovery Center: Release of the First 8490 Sequenced Strains for Exploring Actinobacteria Biosynthetic Diversity.</title>
        <authorList>
            <person name="Kalkreuter E."/>
            <person name="Kautsar S.A."/>
            <person name="Yang D."/>
            <person name="Bader C.D."/>
            <person name="Teijaro C.N."/>
            <person name="Fluegel L."/>
            <person name="Davis C.M."/>
            <person name="Simpson J.R."/>
            <person name="Lauterbach L."/>
            <person name="Steele A.D."/>
            <person name="Gui C."/>
            <person name="Meng S."/>
            <person name="Li G."/>
            <person name="Viehrig K."/>
            <person name="Ye F."/>
            <person name="Su P."/>
            <person name="Kiefer A.F."/>
            <person name="Nichols A."/>
            <person name="Cepeda A.J."/>
            <person name="Yan W."/>
            <person name="Fan B."/>
            <person name="Jiang Y."/>
            <person name="Adhikari A."/>
            <person name="Zheng C.-J."/>
            <person name="Schuster L."/>
            <person name="Cowan T.M."/>
            <person name="Smanski M.J."/>
            <person name="Chevrette M.G."/>
            <person name="De Carvalho L.P.S."/>
            <person name="Shen B."/>
        </authorList>
    </citation>
    <scope>NUCLEOTIDE SEQUENCE [LARGE SCALE GENOMIC DNA]</scope>
    <source>
        <strain evidence="2 3">NPDC020863</strain>
    </source>
</reference>
<feature type="region of interest" description="Disordered" evidence="1">
    <location>
        <begin position="50"/>
        <end position="145"/>
    </location>
</feature>
<organism evidence="2 3">
    <name type="scientific">Streptomyces milbemycinicus</name>
    <dbReference type="NCBI Taxonomy" id="476552"/>
    <lineage>
        <taxon>Bacteria</taxon>
        <taxon>Bacillati</taxon>
        <taxon>Actinomycetota</taxon>
        <taxon>Actinomycetes</taxon>
        <taxon>Kitasatosporales</taxon>
        <taxon>Streptomycetaceae</taxon>
        <taxon>Streptomyces</taxon>
    </lineage>
</organism>
<feature type="compositionally biased region" description="Low complexity" evidence="1">
    <location>
        <begin position="79"/>
        <end position="101"/>
    </location>
</feature>
<feature type="compositionally biased region" description="Gly residues" evidence="1">
    <location>
        <begin position="102"/>
        <end position="116"/>
    </location>
</feature>
<dbReference type="Proteomes" id="UP001620295">
    <property type="component" value="Unassembled WGS sequence"/>
</dbReference>
<feature type="compositionally biased region" description="Gly residues" evidence="1">
    <location>
        <begin position="62"/>
        <end position="78"/>
    </location>
</feature>
<accession>A0ABW8LR97</accession>
<name>A0ABW8LR97_9ACTN</name>
<dbReference type="RefSeq" id="WP_358642628.1">
    <property type="nucleotide sequence ID" value="NZ_JBFAEV010000023.1"/>
</dbReference>
<keyword evidence="3" id="KW-1185">Reference proteome</keyword>